<protein>
    <submittedName>
        <fullName evidence="1">Uncharacterized protein</fullName>
    </submittedName>
</protein>
<organism evidence="1 2">
    <name type="scientific">Sphaerodactylus townsendi</name>
    <dbReference type="NCBI Taxonomy" id="933632"/>
    <lineage>
        <taxon>Eukaryota</taxon>
        <taxon>Metazoa</taxon>
        <taxon>Chordata</taxon>
        <taxon>Craniata</taxon>
        <taxon>Vertebrata</taxon>
        <taxon>Euteleostomi</taxon>
        <taxon>Lepidosauria</taxon>
        <taxon>Squamata</taxon>
        <taxon>Bifurcata</taxon>
        <taxon>Gekkota</taxon>
        <taxon>Sphaerodactylidae</taxon>
        <taxon>Sphaerodactylus</taxon>
    </lineage>
</organism>
<keyword evidence="2" id="KW-1185">Reference proteome</keyword>
<name>A0ACB8ELH4_9SAUR</name>
<comment type="caution">
    <text evidence="1">The sequence shown here is derived from an EMBL/GenBank/DDBJ whole genome shotgun (WGS) entry which is preliminary data.</text>
</comment>
<evidence type="ECO:0000313" key="2">
    <source>
        <dbReference type="Proteomes" id="UP000827872"/>
    </source>
</evidence>
<accession>A0ACB8ELH4</accession>
<proteinExistence type="predicted"/>
<sequence>MGVATGSRLRRDILFRSFCISPTSPHPRSGRGNALLAARSSTEVFAIGPVARYRYWLQHGDFVSFATSPCLCYRGCNAFKILLVNGMWGGNSEAAQANAAAISGRPRWSAGPKAKTLKRDFKALIHQHNSTSGNGPRTMAFYEEPRADVGGDQDDQPPHQLRGNRVAALSALPAHLLQLLAQLQISVEMRAEVTYPTLAEDTDLESCVGASTALLPSQVEELMMVGETSELCCTQVACQESQPMHKRVRKPKARMDL</sequence>
<evidence type="ECO:0000313" key="1">
    <source>
        <dbReference type="EMBL" id="KAH7993107.1"/>
    </source>
</evidence>
<dbReference type="Proteomes" id="UP000827872">
    <property type="component" value="Linkage Group LG03"/>
</dbReference>
<dbReference type="EMBL" id="CM037616">
    <property type="protein sequence ID" value="KAH7993107.1"/>
    <property type="molecule type" value="Genomic_DNA"/>
</dbReference>
<gene>
    <name evidence="1" type="ORF">K3G42_029186</name>
</gene>
<reference evidence="1" key="1">
    <citation type="submission" date="2021-08" db="EMBL/GenBank/DDBJ databases">
        <title>The first chromosome-level gecko genome reveals the dynamic sex chromosomes of Neotropical dwarf geckos (Sphaerodactylidae: Sphaerodactylus).</title>
        <authorList>
            <person name="Pinto B.J."/>
            <person name="Keating S.E."/>
            <person name="Gamble T."/>
        </authorList>
    </citation>
    <scope>NUCLEOTIDE SEQUENCE</scope>
    <source>
        <strain evidence="1">TG3544</strain>
    </source>
</reference>